<organism evidence="1 2">
    <name type="scientific">Smallanthus sonchifolius</name>
    <dbReference type="NCBI Taxonomy" id="185202"/>
    <lineage>
        <taxon>Eukaryota</taxon>
        <taxon>Viridiplantae</taxon>
        <taxon>Streptophyta</taxon>
        <taxon>Embryophyta</taxon>
        <taxon>Tracheophyta</taxon>
        <taxon>Spermatophyta</taxon>
        <taxon>Magnoliopsida</taxon>
        <taxon>eudicotyledons</taxon>
        <taxon>Gunneridae</taxon>
        <taxon>Pentapetalae</taxon>
        <taxon>asterids</taxon>
        <taxon>campanulids</taxon>
        <taxon>Asterales</taxon>
        <taxon>Asteraceae</taxon>
        <taxon>Asteroideae</taxon>
        <taxon>Heliantheae alliance</taxon>
        <taxon>Millerieae</taxon>
        <taxon>Smallanthus</taxon>
    </lineage>
</organism>
<dbReference type="EMBL" id="CM042025">
    <property type="protein sequence ID" value="KAI3809182.1"/>
    <property type="molecule type" value="Genomic_DNA"/>
</dbReference>
<evidence type="ECO:0000313" key="1">
    <source>
        <dbReference type="EMBL" id="KAI3809182.1"/>
    </source>
</evidence>
<keyword evidence="2" id="KW-1185">Reference proteome</keyword>
<evidence type="ECO:0000313" key="2">
    <source>
        <dbReference type="Proteomes" id="UP001056120"/>
    </source>
</evidence>
<reference evidence="1 2" key="2">
    <citation type="journal article" date="2022" name="Mol. Ecol. Resour.">
        <title>The genomes of chicory, endive, great burdock and yacon provide insights into Asteraceae paleo-polyploidization history and plant inulin production.</title>
        <authorList>
            <person name="Fan W."/>
            <person name="Wang S."/>
            <person name="Wang H."/>
            <person name="Wang A."/>
            <person name="Jiang F."/>
            <person name="Liu H."/>
            <person name="Zhao H."/>
            <person name="Xu D."/>
            <person name="Zhang Y."/>
        </authorList>
    </citation>
    <scope>NUCLEOTIDE SEQUENCE [LARGE SCALE GENOMIC DNA]</scope>
    <source>
        <strain evidence="2">cv. Yunnan</strain>
        <tissue evidence="1">Leaves</tissue>
    </source>
</reference>
<name>A0ACB9IM68_9ASTR</name>
<sequence>MNTAKGTTPTALQIKLQEGLCTNYGVGESFRVLYYGSAAAGSVPFMWESQPGTPKHALTESSLPPLTPPPSYHQRSQKYNSSMQLINHHSSETAATEQEHGSGGCLGGGFKRSCRTNKMKKTILWFVRHEVYVYNLFT</sequence>
<reference evidence="2" key="1">
    <citation type="journal article" date="2022" name="Mol. Ecol. Resour.">
        <title>The genomes of chicory, endive, great burdock and yacon provide insights into Asteraceae palaeo-polyploidization history and plant inulin production.</title>
        <authorList>
            <person name="Fan W."/>
            <person name="Wang S."/>
            <person name="Wang H."/>
            <person name="Wang A."/>
            <person name="Jiang F."/>
            <person name="Liu H."/>
            <person name="Zhao H."/>
            <person name="Xu D."/>
            <person name="Zhang Y."/>
        </authorList>
    </citation>
    <scope>NUCLEOTIDE SEQUENCE [LARGE SCALE GENOMIC DNA]</scope>
    <source>
        <strain evidence="2">cv. Yunnan</strain>
    </source>
</reference>
<protein>
    <submittedName>
        <fullName evidence="1">Uncharacterized protein</fullName>
    </submittedName>
</protein>
<proteinExistence type="predicted"/>
<comment type="caution">
    <text evidence="1">The sequence shown here is derived from an EMBL/GenBank/DDBJ whole genome shotgun (WGS) entry which is preliminary data.</text>
</comment>
<dbReference type="Proteomes" id="UP001056120">
    <property type="component" value="Linkage Group LG08"/>
</dbReference>
<accession>A0ACB9IM68</accession>
<gene>
    <name evidence="1" type="ORF">L1987_25152</name>
</gene>